<protein>
    <recommendedName>
        <fullName evidence="3">Nuclease HARBI1</fullName>
    </recommendedName>
</protein>
<dbReference type="AlphaFoldDB" id="A0A6H5GDS3"/>
<gene>
    <name evidence="1" type="ORF">NTEN_LOCUS7273</name>
</gene>
<evidence type="ECO:0008006" key="3">
    <source>
        <dbReference type="Google" id="ProtNLM"/>
    </source>
</evidence>
<organism evidence="1 2">
    <name type="scientific">Nesidiocoris tenuis</name>
    <dbReference type="NCBI Taxonomy" id="355587"/>
    <lineage>
        <taxon>Eukaryota</taxon>
        <taxon>Metazoa</taxon>
        <taxon>Ecdysozoa</taxon>
        <taxon>Arthropoda</taxon>
        <taxon>Hexapoda</taxon>
        <taxon>Insecta</taxon>
        <taxon>Pterygota</taxon>
        <taxon>Neoptera</taxon>
        <taxon>Paraneoptera</taxon>
        <taxon>Hemiptera</taxon>
        <taxon>Heteroptera</taxon>
        <taxon>Panheteroptera</taxon>
        <taxon>Cimicomorpha</taxon>
        <taxon>Miridae</taxon>
        <taxon>Dicyphina</taxon>
        <taxon>Nesidiocoris</taxon>
    </lineage>
</organism>
<evidence type="ECO:0000313" key="1">
    <source>
        <dbReference type="EMBL" id="CAB0001486.1"/>
    </source>
</evidence>
<sequence>MCHAAPQTTMYRHRPSLSVIMASRQQVAAAAYIVIDDILRKNKKKPRWWTKNFYLTREESGGSSLLAELKFQQVSGLYKNFTRMHPSDFEFLLQKIGPKIVRQDTRFRKAICVQDRLAVTLRFLATGDSFTSLQYLFRISKQAISEIVPDVCQAIVDVLLEDYMPAGSHLGIGGGIFARRNGSFTGSSKHFHHSALNGHTSFTIELAQFGSHEITKMVTLVRWSSC</sequence>
<proteinExistence type="predicted"/>
<reference evidence="1 2" key="1">
    <citation type="submission" date="2020-02" db="EMBL/GenBank/DDBJ databases">
        <authorList>
            <person name="Ferguson B K."/>
        </authorList>
    </citation>
    <scope>NUCLEOTIDE SEQUENCE [LARGE SCALE GENOMIC DNA]</scope>
</reference>
<dbReference type="OrthoDB" id="6618525at2759"/>
<evidence type="ECO:0000313" key="2">
    <source>
        <dbReference type="Proteomes" id="UP000479000"/>
    </source>
</evidence>
<accession>A0A6H5GDS3</accession>
<dbReference type="EMBL" id="CADCXU010010931">
    <property type="protein sequence ID" value="CAB0001486.1"/>
    <property type="molecule type" value="Genomic_DNA"/>
</dbReference>
<dbReference type="Proteomes" id="UP000479000">
    <property type="component" value="Unassembled WGS sequence"/>
</dbReference>
<keyword evidence="2" id="KW-1185">Reference proteome</keyword>
<name>A0A6H5GDS3_9HEMI</name>